<sequence length="119" mass="13232">SWFGLVEDYPQRNLTRDGDKLPALSGIAQVYQELHKDKYLAGLWLSMLLEHLCWCVPSVITDTHRPVSYRAPTWSWASLGGKVIFDRSPPTRNIKIVEATTAPAGQDPLGQVRGGSITL</sequence>
<name>A0A2J6PLI2_9HELO</name>
<dbReference type="Proteomes" id="UP000235672">
    <property type="component" value="Unassembled WGS sequence"/>
</dbReference>
<accession>A0A2J6PLI2</accession>
<dbReference type="PANTHER" id="PTHR33112">
    <property type="entry name" value="DOMAIN PROTEIN, PUTATIVE-RELATED"/>
    <property type="match status" value="1"/>
</dbReference>
<dbReference type="AlphaFoldDB" id="A0A2J6PLI2"/>
<keyword evidence="2" id="KW-1185">Reference proteome</keyword>
<gene>
    <name evidence="1" type="ORF">NA56DRAFT_537075</name>
</gene>
<reference evidence="1 2" key="1">
    <citation type="submission" date="2016-05" db="EMBL/GenBank/DDBJ databases">
        <title>A degradative enzymes factory behind the ericoid mycorrhizal symbiosis.</title>
        <authorList>
            <consortium name="DOE Joint Genome Institute"/>
            <person name="Martino E."/>
            <person name="Morin E."/>
            <person name="Grelet G."/>
            <person name="Kuo A."/>
            <person name="Kohler A."/>
            <person name="Daghino S."/>
            <person name="Barry K."/>
            <person name="Choi C."/>
            <person name="Cichocki N."/>
            <person name="Clum A."/>
            <person name="Copeland A."/>
            <person name="Hainaut M."/>
            <person name="Haridas S."/>
            <person name="Labutti K."/>
            <person name="Lindquist E."/>
            <person name="Lipzen A."/>
            <person name="Khouja H.-R."/>
            <person name="Murat C."/>
            <person name="Ohm R."/>
            <person name="Olson A."/>
            <person name="Spatafora J."/>
            <person name="Veneault-Fourrey C."/>
            <person name="Henrissat B."/>
            <person name="Grigoriev I."/>
            <person name="Martin F."/>
            <person name="Perotto S."/>
        </authorList>
    </citation>
    <scope>NUCLEOTIDE SEQUENCE [LARGE SCALE GENOMIC DNA]</scope>
    <source>
        <strain evidence="1 2">UAMH 7357</strain>
    </source>
</reference>
<evidence type="ECO:0008006" key="3">
    <source>
        <dbReference type="Google" id="ProtNLM"/>
    </source>
</evidence>
<evidence type="ECO:0000313" key="2">
    <source>
        <dbReference type="Proteomes" id="UP000235672"/>
    </source>
</evidence>
<proteinExistence type="predicted"/>
<dbReference type="STRING" id="1745343.A0A2J6PLI2"/>
<dbReference type="PANTHER" id="PTHR33112:SF16">
    <property type="entry name" value="HETEROKARYON INCOMPATIBILITY DOMAIN-CONTAINING PROTEIN"/>
    <property type="match status" value="1"/>
</dbReference>
<evidence type="ECO:0000313" key="1">
    <source>
        <dbReference type="EMBL" id="PMD14891.1"/>
    </source>
</evidence>
<dbReference type="EMBL" id="KZ613518">
    <property type="protein sequence ID" value="PMD14891.1"/>
    <property type="molecule type" value="Genomic_DNA"/>
</dbReference>
<protein>
    <recommendedName>
        <fullName evidence="3">Heterokaryon incompatibility domain-containing protein</fullName>
    </recommendedName>
</protein>
<dbReference type="OrthoDB" id="3563387at2759"/>
<feature type="non-terminal residue" evidence="1">
    <location>
        <position position="1"/>
    </location>
</feature>
<feature type="non-terminal residue" evidence="1">
    <location>
        <position position="119"/>
    </location>
</feature>
<organism evidence="1 2">
    <name type="scientific">Hyaloscypha hepaticicola</name>
    <dbReference type="NCBI Taxonomy" id="2082293"/>
    <lineage>
        <taxon>Eukaryota</taxon>
        <taxon>Fungi</taxon>
        <taxon>Dikarya</taxon>
        <taxon>Ascomycota</taxon>
        <taxon>Pezizomycotina</taxon>
        <taxon>Leotiomycetes</taxon>
        <taxon>Helotiales</taxon>
        <taxon>Hyaloscyphaceae</taxon>
        <taxon>Hyaloscypha</taxon>
    </lineage>
</organism>